<dbReference type="Proteomes" id="UP000278807">
    <property type="component" value="Unassembled WGS sequence"/>
</dbReference>
<protein>
    <submittedName>
        <fullName evidence="4">BESS domain-containing protein</fullName>
    </submittedName>
</protein>
<reference evidence="2 3" key="2">
    <citation type="submission" date="2018-11" db="EMBL/GenBank/DDBJ databases">
        <authorList>
            <consortium name="Pathogen Informatics"/>
        </authorList>
    </citation>
    <scope>NUCLEOTIDE SEQUENCE [LARGE SCALE GENOMIC DNA]</scope>
</reference>
<feature type="compositionally biased region" description="Polar residues" evidence="1">
    <location>
        <begin position="59"/>
        <end position="82"/>
    </location>
</feature>
<dbReference type="WBParaSite" id="HNAJ_0001336601-mRNA-1">
    <property type="protein sequence ID" value="HNAJ_0001336601-mRNA-1"/>
    <property type="gene ID" value="HNAJ_0001336601"/>
</dbReference>
<evidence type="ECO:0000256" key="1">
    <source>
        <dbReference type="SAM" id="MobiDB-lite"/>
    </source>
</evidence>
<dbReference type="STRING" id="102285.A0A0R3TZR7"/>
<reference evidence="4" key="1">
    <citation type="submission" date="2017-02" db="UniProtKB">
        <authorList>
            <consortium name="WormBaseParasite"/>
        </authorList>
    </citation>
    <scope>IDENTIFICATION</scope>
</reference>
<name>A0A0R3TZR7_RODNA</name>
<feature type="region of interest" description="Disordered" evidence="1">
    <location>
        <begin position="1"/>
        <end position="84"/>
    </location>
</feature>
<accession>A0A0R3TZR7</accession>
<dbReference type="AlphaFoldDB" id="A0A0R3TZR7"/>
<feature type="compositionally biased region" description="Polar residues" evidence="1">
    <location>
        <begin position="1"/>
        <end position="12"/>
    </location>
</feature>
<keyword evidence="3" id="KW-1185">Reference proteome</keyword>
<evidence type="ECO:0000313" key="3">
    <source>
        <dbReference type="Proteomes" id="UP000278807"/>
    </source>
</evidence>
<dbReference type="EMBL" id="UZAE01015298">
    <property type="protein sequence ID" value="VDO15628.1"/>
    <property type="molecule type" value="Genomic_DNA"/>
</dbReference>
<proteinExistence type="predicted"/>
<sequence>MNQKRPTDNTSESAKHLSYPLMRDQDGYQNCGYDLEDQSSIDVDLDRSDLSSSSENSKRQTVILKSSKQQPQNANGDVQDSQVKADEDISMESLVFIHVELPLFPLSTFVPKILQEAVAAKHNTYVFFCFL</sequence>
<evidence type="ECO:0000313" key="2">
    <source>
        <dbReference type="EMBL" id="VDO15628.1"/>
    </source>
</evidence>
<gene>
    <name evidence="2" type="ORF">HNAJ_LOCUS13340</name>
</gene>
<evidence type="ECO:0000313" key="4">
    <source>
        <dbReference type="WBParaSite" id="HNAJ_0001336601-mRNA-1"/>
    </source>
</evidence>
<organism evidence="4">
    <name type="scientific">Rodentolepis nana</name>
    <name type="common">Dwarf tapeworm</name>
    <name type="synonym">Hymenolepis nana</name>
    <dbReference type="NCBI Taxonomy" id="102285"/>
    <lineage>
        <taxon>Eukaryota</taxon>
        <taxon>Metazoa</taxon>
        <taxon>Spiralia</taxon>
        <taxon>Lophotrochozoa</taxon>
        <taxon>Platyhelminthes</taxon>
        <taxon>Cestoda</taxon>
        <taxon>Eucestoda</taxon>
        <taxon>Cyclophyllidea</taxon>
        <taxon>Hymenolepididae</taxon>
        <taxon>Rodentolepis</taxon>
    </lineage>
</organism>